<evidence type="ECO:0008006" key="7">
    <source>
        <dbReference type="Google" id="ProtNLM"/>
    </source>
</evidence>
<feature type="compositionally biased region" description="Low complexity" evidence="5">
    <location>
        <begin position="236"/>
        <end position="250"/>
    </location>
</feature>
<gene>
    <name evidence="6" type="ORF">CB5_LOCUS21027</name>
</gene>
<dbReference type="NCBIfam" id="TIGR00756">
    <property type="entry name" value="PPR"/>
    <property type="match status" value="2"/>
</dbReference>
<dbReference type="Pfam" id="PF12854">
    <property type="entry name" value="PPR_1"/>
    <property type="match status" value="1"/>
</dbReference>
<feature type="region of interest" description="Disordered" evidence="5">
    <location>
        <begin position="229"/>
        <end position="267"/>
    </location>
</feature>
<feature type="repeat" description="PPR" evidence="4">
    <location>
        <begin position="265"/>
        <end position="299"/>
    </location>
</feature>
<evidence type="ECO:0000256" key="1">
    <source>
        <dbReference type="ARBA" id="ARBA00007626"/>
    </source>
</evidence>
<dbReference type="InterPro" id="IPR011990">
    <property type="entry name" value="TPR-like_helical_dom_sf"/>
</dbReference>
<keyword evidence="2" id="KW-0677">Repeat</keyword>
<evidence type="ECO:0000313" key="6">
    <source>
        <dbReference type="EMBL" id="CAD1837816.1"/>
    </source>
</evidence>
<feature type="repeat" description="PPR" evidence="4">
    <location>
        <begin position="300"/>
        <end position="334"/>
    </location>
</feature>
<name>A0A6V7Q4E8_ANACO</name>
<evidence type="ECO:0000256" key="4">
    <source>
        <dbReference type="PROSITE-ProRule" id="PRU00708"/>
    </source>
</evidence>
<dbReference type="AlphaFoldDB" id="A0A6V7Q4E8"/>
<evidence type="ECO:0000256" key="3">
    <source>
        <dbReference type="ARBA" id="ARBA00022946"/>
    </source>
</evidence>
<sequence length="359" mass="38787">MAATPSPSPPPPSPEEAELVAAVCYPPSSPPLPLSLPPPFHRLPRRLLPLPLQPLPAPPLLPPPLPPLRPLLRLPPLPPPPPPPSPPPPPLLRRPLPPPLLRPLDRRRLLHRHLLHPHSPPSRPLLDIAVSAYAALGLPHLAAQLFHSMRRRRLRPSLLTSNTLLAALARSPAAASSPAAPLAVYADMLALGVTPTTRTFNILAKVHCSRGRFADALALLPAMAGFGCSPTPSPSTPSSTGTAAADATRGPRPPRRHEGPRRPPNRATYNTLVAAYSRLGWLKEATRALDLMTTSGFVPDVWTYNVFVAGLCREGRIEEAFRMKGEMEKLEGLPINSSAYITLMDGFIKRQKRMTKGPG</sequence>
<accession>A0A6V7Q4E8</accession>
<feature type="repeat" description="PPR" evidence="4">
    <location>
        <begin position="196"/>
        <end position="230"/>
    </location>
</feature>
<proteinExistence type="inferred from homology"/>
<feature type="region of interest" description="Disordered" evidence="5">
    <location>
        <begin position="72"/>
        <end position="99"/>
    </location>
</feature>
<evidence type="ECO:0000256" key="5">
    <source>
        <dbReference type="SAM" id="MobiDB-lite"/>
    </source>
</evidence>
<dbReference type="EMBL" id="LR862132">
    <property type="protein sequence ID" value="CAD1837816.1"/>
    <property type="molecule type" value="Genomic_DNA"/>
</dbReference>
<dbReference type="Gene3D" id="1.25.40.10">
    <property type="entry name" value="Tetratricopeptide repeat domain"/>
    <property type="match status" value="2"/>
</dbReference>
<comment type="similarity">
    <text evidence="1">Belongs to the PPR family. P subfamily.</text>
</comment>
<dbReference type="PANTHER" id="PTHR47447">
    <property type="entry name" value="OS03G0856100 PROTEIN"/>
    <property type="match status" value="1"/>
</dbReference>
<dbReference type="Pfam" id="PF01535">
    <property type="entry name" value="PPR"/>
    <property type="match status" value="2"/>
</dbReference>
<keyword evidence="3" id="KW-0809">Transit peptide</keyword>
<dbReference type="InterPro" id="IPR002885">
    <property type="entry name" value="PPR_rpt"/>
</dbReference>
<reference evidence="6" key="1">
    <citation type="submission" date="2020-07" db="EMBL/GenBank/DDBJ databases">
        <authorList>
            <person name="Lin J."/>
        </authorList>
    </citation>
    <scope>NUCLEOTIDE SEQUENCE</scope>
</reference>
<evidence type="ECO:0000256" key="2">
    <source>
        <dbReference type="ARBA" id="ARBA00022737"/>
    </source>
</evidence>
<organism evidence="6">
    <name type="scientific">Ananas comosus var. bracteatus</name>
    <name type="common">red pineapple</name>
    <dbReference type="NCBI Taxonomy" id="296719"/>
    <lineage>
        <taxon>Eukaryota</taxon>
        <taxon>Viridiplantae</taxon>
        <taxon>Streptophyta</taxon>
        <taxon>Embryophyta</taxon>
        <taxon>Tracheophyta</taxon>
        <taxon>Spermatophyta</taxon>
        <taxon>Magnoliopsida</taxon>
        <taxon>Liliopsida</taxon>
        <taxon>Poales</taxon>
        <taxon>Bromeliaceae</taxon>
        <taxon>Bromelioideae</taxon>
        <taxon>Ananas</taxon>
    </lineage>
</organism>
<dbReference type="PROSITE" id="PS51375">
    <property type="entry name" value="PPR"/>
    <property type="match status" value="3"/>
</dbReference>
<dbReference type="PANTHER" id="PTHR47447:SF28">
    <property type="entry name" value="PENTACOTRIPEPTIDE-REPEAT REGION OF PRORP DOMAIN-CONTAINING PROTEIN"/>
    <property type="match status" value="1"/>
</dbReference>
<protein>
    <recommendedName>
        <fullName evidence="7">Pentatricopeptide repeat-containing protein</fullName>
    </recommendedName>
</protein>